<evidence type="ECO:0000313" key="2">
    <source>
        <dbReference type="EMBL" id="WMW80242.1"/>
    </source>
</evidence>
<gene>
    <name evidence="2" type="ORF">RF679_16555</name>
</gene>
<keyword evidence="1" id="KW-0732">Signal</keyword>
<reference evidence="2" key="1">
    <citation type="submission" date="2023-09" db="EMBL/GenBank/DDBJ databases">
        <title>Undibacterium sp. 20NA77.5 isolated from freshwater.</title>
        <authorList>
            <person name="Le V."/>
            <person name="Ko S.-R."/>
            <person name="Ahn C.-Y."/>
            <person name="Oh H.-M."/>
        </authorList>
    </citation>
    <scope>NUCLEOTIDE SEQUENCE</scope>
    <source>
        <strain evidence="2">20NA77.5</strain>
    </source>
</reference>
<proteinExistence type="predicted"/>
<dbReference type="InterPro" id="IPR018673">
    <property type="entry name" value="DUF2141"/>
</dbReference>
<dbReference type="Proteomes" id="UP001181355">
    <property type="component" value="Chromosome"/>
</dbReference>
<keyword evidence="3" id="KW-1185">Reference proteome</keyword>
<organism evidence="2 3">
    <name type="scientific">Undibacterium cyanobacteriorum</name>
    <dbReference type="NCBI Taxonomy" id="3073561"/>
    <lineage>
        <taxon>Bacteria</taxon>
        <taxon>Pseudomonadati</taxon>
        <taxon>Pseudomonadota</taxon>
        <taxon>Betaproteobacteria</taxon>
        <taxon>Burkholderiales</taxon>
        <taxon>Oxalobacteraceae</taxon>
        <taxon>Undibacterium</taxon>
    </lineage>
</organism>
<evidence type="ECO:0000256" key="1">
    <source>
        <dbReference type="SAM" id="SignalP"/>
    </source>
</evidence>
<feature type="signal peptide" evidence="1">
    <location>
        <begin position="1"/>
        <end position="22"/>
    </location>
</feature>
<dbReference type="RefSeq" id="WP_309481735.1">
    <property type="nucleotide sequence ID" value="NZ_CP133720.1"/>
</dbReference>
<protein>
    <submittedName>
        <fullName evidence="2">DUF2141 domain-containing protein</fullName>
    </submittedName>
</protein>
<sequence>MKSASLFLSTLLLASAFGTAHAAPAELKVEVHGIKQSKGEIMVALFDKKEKWLRDAIARKSVDARLGAVEVVFTDLPEGEYAISVLHDANSNGAMDTNAIGIPTEAYGFSNDASGSFGPASYADAKFKVEGANKSISIRVN</sequence>
<name>A0ABY9RG86_9BURK</name>
<dbReference type="EMBL" id="CP133720">
    <property type="protein sequence ID" value="WMW80242.1"/>
    <property type="molecule type" value="Genomic_DNA"/>
</dbReference>
<accession>A0ABY9RG86</accession>
<evidence type="ECO:0000313" key="3">
    <source>
        <dbReference type="Proteomes" id="UP001181355"/>
    </source>
</evidence>
<feature type="chain" id="PRO_5045976927" evidence="1">
    <location>
        <begin position="23"/>
        <end position="141"/>
    </location>
</feature>
<dbReference type="Pfam" id="PF09912">
    <property type="entry name" value="DUF2141"/>
    <property type="match status" value="1"/>
</dbReference>